<dbReference type="InterPro" id="IPR001647">
    <property type="entry name" value="HTH_TetR"/>
</dbReference>
<dbReference type="Proteomes" id="UP000668403">
    <property type="component" value="Unassembled WGS sequence"/>
</dbReference>
<keyword evidence="1" id="KW-0805">Transcription regulation</keyword>
<feature type="domain" description="HTH tetR-type" evidence="5">
    <location>
        <begin position="13"/>
        <end position="73"/>
    </location>
</feature>
<dbReference type="Gene3D" id="1.10.357.10">
    <property type="entry name" value="Tetracycline Repressor, domain 2"/>
    <property type="match status" value="1"/>
</dbReference>
<dbReference type="AlphaFoldDB" id="A0A939QF24"/>
<gene>
    <name evidence="6" type="ORF">J4H85_08295</name>
</gene>
<dbReference type="PANTHER" id="PTHR30055:SF234">
    <property type="entry name" value="HTH-TYPE TRANSCRIPTIONAL REGULATOR BETI"/>
    <property type="match status" value="1"/>
</dbReference>
<evidence type="ECO:0000313" key="6">
    <source>
        <dbReference type="EMBL" id="MBO2989988.1"/>
    </source>
</evidence>
<reference evidence="6" key="1">
    <citation type="submission" date="2021-03" db="EMBL/GenBank/DDBJ databases">
        <title>Leucobacter chromiisoli sp. nov., isolated from chromium-containing soil of chemical plant.</title>
        <authorList>
            <person name="Xu Z."/>
        </authorList>
    </citation>
    <scope>NUCLEOTIDE SEQUENCE</scope>
    <source>
        <strain evidence="6">K 70/01</strain>
    </source>
</reference>
<proteinExistence type="predicted"/>
<accession>A0A939QF24</accession>
<dbReference type="InterPro" id="IPR009057">
    <property type="entry name" value="Homeodomain-like_sf"/>
</dbReference>
<keyword evidence="3" id="KW-0804">Transcription</keyword>
<evidence type="ECO:0000256" key="3">
    <source>
        <dbReference type="ARBA" id="ARBA00023163"/>
    </source>
</evidence>
<protein>
    <submittedName>
        <fullName evidence="6">TetR family transcriptional regulator</fullName>
    </submittedName>
</protein>
<dbReference type="PANTHER" id="PTHR30055">
    <property type="entry name" value="HTH-TYPE TRANSCRIPTIONAL REGULATOR RUTR"/>
    <property type="match status" value="1"/>
</dbReference>
<evidence type="ECO:0000313" key="7">
    <source>
        <dbReference type="Proteomes" id="UP000668403"/>
    </source>
</evidence>
<dbReference type="RefSeq" id="WP_208238637.1">
    <property type="nucleotide sequence ID" value="NZ_BAAAQU010000002.1"/>
</dbReference>
<dbReference type="GO" id="GO:0003700">
    <property type="term" value="F:DNA-binding transcription factor activity"/>
    <property type="evidence" value="ECO:0007669"/>
    <property type="project" value="TreeGrafter"/>
</dbReference>
<dbReference type="Pfam" id="PF00440">
    <property type="entry name" value="TetR_N"/>
    <property type="match status" value="1"/>
</dbReference>
<comment type="caution">
    <text evidence="6">The sequence shown here is derived from an EMBL/GenBank/DDBJ whole genome shotgun (WGS) entry which is preliminary data.</text>
</comment>
<evidence type="ECO:0000259" key="5">
    <source>
        <dbReference type="PROSITE" id="PS50977"/>
    </source>
</evidence>
<keyword evidence="2 4" id="KW-0238">DNA-binding</keyword>
<feature type="DNA-binding region" description="H-T-H motif" evidence="4">
    <location>
        <begin position="36"/>
        <end position="55"/>
    </location>
</feature>
<evidence type="ECO:0000256" key="1">
    <source>
        <dbReference type="ARBA" id="ARBA00023015"/>
    </source>
</evidence>
<name>A0A939QF24_9MICO</name>
<dbReference type="GO" id="GO:0000976">
    <property type="term" value="F:transcription cis-regulatory region binding"/>
    <property type="evidence" value="ECO:0007669"/>
    <property type="project" value="TreeGrafter"/>
</dbReference>
<dbReference type="PROSITE" id="PS50977">
    <property type="entry name" value="HTH_TETR_2"/>
    <property type="match status" value="1"/>
</dbReference>
<organism evidence="6 7">
    <name type="scientific">Leucobacter tardus</name>
    <dbReference type="NCBI Taxonomy" id="501483"/>
    <lineage>
        <taxon>Bacteria</taxon>
        <taxon>Bacillati</taxon>
        <taxon>Actinomycetota</taxon>
        <taxon>Actinomycetes</taxon>
        <taxon>Micrococcales</taxon>
        <taxon>Microbacteriaceae</taxon>
        <taxon>Leucobacter</taxon>
    </lineage>
</organism>
<evidence type="ECO:0000256" key="4">
    <source>
        <dbReference type="PROSITE-ProRule" id="PRU00335"/>
    </source>
</evidence>
<sequence>MTTSPRRPRRKPGENRERLLEAGLIEFGLFGYHGASTAAIAARAEVPQPHVYASFATKQELFVACCARALTAPSDREVPSTDMPRRFPAPARVRSRFLLQAFAAARNPQLSDALTPLLRTYLAQSQSDDFAEDLTRGAHDLLP</sequence>
<dbReference type="InterPro" id="IPR050109">
    <property type="entry name" value="HTH-type_TetR-like_transc_reg"/>
</dbReference>
<keyword evidence="7" id="KW-1185">Reference proteome</keyword>
<dbReference type="EMBL" id="JAGFBF010000005">
    <property type="protein sequence ID" value="MBO2989988.1"/>
    <property type="molecule type" value="Genomic_DNA"/>
</dbReference>
<dbReference type="SUPFAM" id="SSF46689">
    <property type="entry name" value="Homeodomain-like"/>
    <property type="match status" value="1"/>
</dbReference>
<evidence type="ECO:0000256" key="2">
    <source>
        <dbReference type="ARBA" id="ARBA00023125"/>
    </source>
</evidence>